<evidence type="ECO:0000313" key="2">
    <source>
        <dbReference type="Proteomes" id="UP000596742"/>
    </source>
</evidence>
<name>A0A8B6EV25_MYTGA</name>
<evidence type="ECO:0000313" key="1">
    <source>
        <dbReference type="EMBL" id="VDI39541.1"/>
    </source>
</evidence>
<protein>
    <recommendedName>
        <fullName evidence="3">Endonuclease/exonuclease/phosphatase domain-containing protein</fullName>
    </recommendedName>
</protein>
<accession>A0A8B6EV25</accession>
<organism evidence="1 2">
    <name type="scientific">Mytilus galloprovincialis</name>
    <name type="common">Mediterranean mussel</name>
    <dbReference type="NCBI Taxonomy" id="29158"/>
    <lineage>
        <taxon>Eukaryota</taxon>
        <taxon>Metazoa</taxon>
        <taxon>Spiralia</taxon>
        <taxon>Lophotrochozoa</taxon>
        <taxon>Mollusca</taxon>
        <taxon>Bivalvia</taxon>
        <taxon>Autobranchia</taxon>
        <taxon>Pteriomorphia</taxon>
        <taxon>Mytilida</taxon>
        <taxon>Mytiloidea</taxon>
        <taxon>Mytilidae</taxon>
        <taxon>Mytilinae</taxon>
        <taxon>Mytilus</taxon>
    </lineage>
</organism>
<dbReference type="SUPFAM" id="SSF56219">
    <property type="entry name" value="DNase I-like"/>
    <property type="match status" value="1"/>
</dbReference>
<comment type="caution">
    <text evidence="1">The sequence shown here is derived from an EMBL/GenBank/DDBJ whole genome shotgun (WGS) entry which is preliminary data.</text>
</comment>
<dbReference type="EMBL" id="UYJE01005695">
    <property type="protein sequence ID" value="VDI39541.1"/>
    <property type="molecule type" value="Genomic_DNA"/>
</dbReference>
<keyword evidence="2" id="KW-1185">Reference proteome</keyword>
<proteinExistence type="predicted"/>
<reference evidence="1" key="1">
    <citation type="submission" date="2018-11" db="EMBL/GenBank/DDBJ databases">
        <authorList>
            <person name="Alioto T."/>
            <person name="Alioto T."/>
        </authorList>
    </citation>
    <scope>NUCLEOTIDE SEQUENCE</scope>
</reference>
<dbReference type="AlphaFoldDB" id="A0A8B6EV25"/>
<evidence type="ECO:0008006" key="3">
    <source>
        <dbReference type="Google" id="ProtNLM"/>
    </source>
</evidence>
<gene>
    <name evidence="1" type="ORF">MGAL_10B067372</name>
</gene>
<dbReference type="OrthoDB" id="6272897at2759"/>
<dbReference type="Proteomes" id="UP000596742">
    <property type="component" value="Unassembled WGS sequence"/>
</dbReference>
<dbReference type="Gene3D" id="3.60.10.10">
    <property type="entry name" value="Endonuclease/exonuclease/phosphatase"/>
    <property type="match status" value="1"/>
</dbReference>
<dbReference type="InterPro" id="IPR036691">
    <property type="entry name" value="Endo/exonu/phosph_ase_sf"/>
</dbReference>
<sequence length="146" mass="16924">MQEVLGKHGCGTINENGELLCNFCQINGLVITGSISPHKEIHKVTWKSPDGKTTNQIDHIMVRGDMRTSILDTRVMRGADVYTDHYLVRSKDKNKCKRERCDLNQVKNMILRKKYNIEVRNRFQVLEEGKIEDPVLKYENGNRDIH</sequence>